<sequence length="91" mass="9814">MSAPIGFDPKASMLPAGDGQIVGMKGGGTTPSLNPVDITELLNVIIRRLGDTPVESGKEVQISRLSRGGGLKRKRVLKKRVRFELKDVTKE</sequence>
<reference evidence="1" key="1">
    <citation type="journal article" date="2020" name="Nature">
        <title>Giant virus diversity and host interactions through global metagenomics.</title>
        <authorList>
            <person name="Schulz F."/>
            <person name="Roux S."/>
            <person name="Paez-Espino D."/>
            <person name="Jungbluth S."/>
            <person name="Walsh D.A."/>
            <person name="Denef V.J."/>
            <person name="McMahon K.D."/>
            <person name="Konstantinidis K.T."/>
            <person name="Eloe-Fadrosh E.A."/>
            <person name="Kyrpides N.C."/>
            <person name="Woyke T."/>
        </authorList>
    </citation>
    <scope>NUCLEOTIDE SEQUENCE</scope>
    <source>
        <strain evidence="1">GVMAG-S-1101164-72</strain>
    </source>
</reference>
<proteinExistence type="predicted"/>
<evidence type="ECO:0000313" key="1">
    <source>
        <dbReference type="EMBL" id="QHS81753.1"/>
    </source>
</evidence>
<accession>A0A6C0AQH4</accession>
<name>A0A6C0AQH4_9ZZZZ</name>
<organism evidence="1">
    <name type="scientific">viral metagenome</name>
    <dbReference type="NCBI Taxonomy" id="1070528"/>
    <lineage>
        <taxon>unclassified sequences</taxon>
        <taxon>metagenomes</taxon>
        <taxon>organismal metagenomes</taxon>
    </lineage>
</organism>
<protein>
    <submittedName>
        <fullName evidence="1">Uncharacterized protein</fullName>
    </submittedName>
</protein>
<dbReference type="EMBL" id="MN740759">
    <property type="protein sequence ID" value="QHS81753.1"/>
    <property type="molecule type" value="Genomic_DNA"/>
</dbReference>
<dbReference type="AlphaFoldDB" id="A0A6C0AQH4"/>